<evidence type="ECO:0000313" key="2">
    <source>
        <dbReference type="WBParaSite" id="nRc.2.0.1.t32831-RA"/>
    </source>
</evidence>
<protein>
    <submittedName>
        <fullName evidence="2">Uncharacterized protein</fullName>
    </submittedName>
</protein>
<organism evidence="1 2">
    <name type="scientific">Romanomermis culicivorax</name>
    <name type="common">Nematode worm</name>
    <dbReference type="NCBI Taxonomy" id="13658"/>
    <lineage>
        <taxon>Eukaryota</taxon>
        <taxon>Metazoa</taxon>
        <taxon>Ecdysozoa</taxon>
        <taxon>Nematoda</taxon>
        <taxon>Enoplea</taxon>
        <taxon>Dorylaimia</taxon>
        <taxon>Mermithida</taxon>
        <taxon>Mermithoidea</taxon>
        <taxon>Mermithidae</taxon>
        <taxon>Romanomermis</taxon>
    </lineage>
</organism>
<dbReference type="WBParaSite" id="nRc.2.0.1.t32831-RA">
    <property type="protein sequence ID" value="nRc.2.0.1.t32831-RA"/>
    <property type="gene ID" value="nRc.2.0.1.g32831"/>
</dbReference>
<name>A0A915K3D2_ROMCU</name>
<reference evidence="2" key="1">
    <citation type="submission" date="2022-11" db="UniProtKB">
        <authorList>
            <consortium name="WormBaseParasite"/>
        </authorList>
    </citation>
    <scope>IDENTIFICATION</scope>
</reference>
<accession>A0A915K3D2</accession>
<dbReference type="AlphaFoldDB" id="A0A915K3D2"/>
<dbReference type="Proteomes" id="UP000887565">
    <property type="component" value="Unplaced"/>
</dbReference>
<proteinExistence type="predicted"/>
<evidence type="ECO:0000313" key="1">
    <source>
        <dbReference type="Proteomes" id="UP000887565"/>
    </source>
</evidence>
<sequence>MKKIEICEKLKIKEKEKEERKKVEFCKKKYLFFNSLRKFLQEMSHFYATIIQKNQRFRNKILKKKFLIQKPPKILPYL</sequence>
<keyword evidence="1" id="KW-1185">Reference proteome</keyword>